<dbReference type="InterPro" id="IPR050109">
    <property type="entry name" value="HTH-type_TetR-like_transc_reg"/>
</dbReference>
<feature type="transmembrane region" description="Helical" evidence="5">
    <location>
        <begin position="83"/>
        <end position="108"/>
    </location>
</feature>
<dbReference type="OrthoDB" id="5068503at2"/>
<dbReference type="PANTHER" id="PTHR30055">
    <property type="entry name" value="HTH-TYPE TRANSCRIPTIONAL REGULATOR RUTR"/>
    <property type="match status" value="1"/>
</dbReference>
<dbReference type="SUPFAM" id="SSF46689">
    <property type="entry name" value="Homeodomain-like"/>
    <property type="match status" value="1"/>
</dbReference>
<keyword evidence="1" id="KW-0805">Transcription regulation</keyword>
<dbReference type="PANTHER" id="PTHR30055:SF238">
    <property type="entry name" value="MYCOFACTOCIN BIOSYNTHESIS TRANSCRIPTIONAL REGULATOR MFTR-RELATED"/>
    <property type="match status" value="1"/>
</dbReference>
<dbReference type="GO" id="GO:0000976">
    <property type="term" value="F:transcription cis-regulatory region binding"/>
    <property type="evidence" value="ECO:0007669"/>
    <property type="project" value="TreeGrafter"/>
</dbReference>
<dbReference type="Proteomes" id="UP000184363">
    <property type="component" value="Unassembled WGS sequence"/>
</dbReference>
<name>A0A1M6RNI4_PSETH</name>
<evidence type="ECO:0000256" key="3">
    <source>
        <dbReference type="ARBA" id="ARBA00023163"/>
    </source>
</evidence>
<evidence type="ECO:0000259" key="6">
    <source>
        <dbReference type="PROSITE" id="PS50977"/>
    </source>
</evidence>
<evidence type="ECO:0000256" key="1">
    <source>
        <dbReference type="ARBA" id="ARBA00023015"/>
    </source>
</evidence>
<feature type="domain" description="HTH tetR-type" evidence="6">
    <location>
        <begin position="7"/>
        <end position="67"/>
    </location>
</feature>
<dbReference type="STRING" id="1848.SAMN05443637_10582"/>
<evidence type="ECO:0000313" key="7">
    <source>
        <dbReference type="EMBL" id="SHK33999.1"/>
    </source>
</evidence>
<keyword evidence="5" id="KW-0812">Transmembrane</keyword>
<evidence type="ECO:0000256" key="4">
    <source>
        <dbReference type="PROSITE-ProRule" id="PRU00335"/>
    </source>
</evidence>
<keyword evidence="2 4" id="KW-0238">DNA-binding</keyword>
<accession>A0A1M6RNI4</accession>
<dbReference type="InterPro" id="IPR001647">
    <property type="entry name" value="HTH_TetR"/>
</dbReference>
<protein>
    <submittedName>
        <fullName evidence="7">Transcriptional regulator, TetR family</fullName>
    </submittedName>
</protein>
<keyword evidence="8" id="KW-1185">Reference proteome</keyword>
<dbReference type="Pfam" id="PF00440">
    <property type="entry name" value="TetR_N"/>
    <property type="match status" value="1"/>
</dbReference>
<dbReference type="GO" id="GO:0003700">
    <property type="term" value="F:DNA-binding transcription factor activity"/>
    <property type="evidence" value="ECO:0007669"/>
    <property type="project" value="TreeGrafter"/>
</dbReference>
<keyword evidence="5" id="KW-1133">Transmembrane helix</keyword>
<reference evidence="7 8" key="1">
    <citation type="submission" date="2016-11" db="EMBL/GenBank/DDBJ databases">
        <authorList>
            <person name="Jaros S."/>
            <person name="Januszkiewicz K."/>
            <person name="Wedrychowicz H."/>
        </authorList>
    </citation>
    <scope>NUCLEOTIDE SEQUENCE [LARGE SCALE GENOMIC DNA]</scope>
    <source>
        <strain evidence="7 8">DSM 43832</strain>
    </source>
</reference>
<dbReference type="AlphaFoldDB" id="A0A1M6RNI4"/>
<feature type="DNA-binding region" description="H-T-H motif" evidence="4">
    <location>
        <begin position="30"/>
        <end position="49"/>
    </location>
</feature>
<keyword evidence="5" id="KW-0472">Membrane</keyword>
<dbReference type="RefSeq" id="WP_073456416.1">
    <property type="nucleotide sequence ID" value="NZ_CALGVN010000013.1"/>
</dbReference>
<keyword evidence="3" id="KW-0804">Transcription</keyword>
<organism evidence="7 8">
    <name type="scientific">Pseudonocardia thermophila</name>
    <dbReference type="NCBI Taxonomy" id="1848"/>
    <lineage>
        <taxon>Bacteria</taxon>
        <taxon>Bacillati</taxon>
        <taxon>Actinomycetota</taxon>
        <taxon>Actinomycetes</taxon>
        <taxon>Pseudonocardiales</taxon>
        <taxon>Pseudonocardiaceae</taxon>
        <taxon>Pseudonocardia</taxon>
    </lineage>
</organism>
<evidence type="ECO:0000256" key="5">
    <source>
        <dbReference type="SAM" id="Phobius"/>
    </source>
</evidence>
<proteinExistence type="predicted"/>
<sequence>MPTGVSLRDARAQLLAAAERVLRRGPGALTTRAITAEAGCAKGVLHRHFTDLDDLLVALVREHVDRLGEQSARLRAAAGRDPVVPAVAAALTEFFGPVALSVVGLIIARDGLRARLRAVTPTGVPLLTEGAAMLAGHLAAEREHGRIDPAADVDVLAATLIGTVHLAFAGRDGEPPPAAEVERLVAGVLSRVLVDPRTASP</sequence>
<evidence type="ECO:0000313" key="8">
    <source>
        <dbReference type="Proteomes" id="UP000184363"/>
    </source>
</evidence>
<dbReference type="EMBL" id="FRAP01000005">
    <property type="protein sequence ID" value="SHK33999.1"/>
    <property type="molecule type" value="Genomic_DNA"/>
</dbReference>
<dbReference type="InterPro" id="IPR009057">
    <property type="entry name" value="Homeodomain-like_sf"/>
</dbReference>
<dbReference type="Gene3D" id="1.10.357.10">
    <property type="entry name" value="Tetracycline Repressor, domain 2"/>
    <property type="match status" value="1"/>
</dbReference>
<gene>
    <name evidence="7" type="ORF">SAMN05443637_10582</name>
</gene>
<dbReference type="PROSITE" id="PS50977">
    <property type="entry name" value="HTH_TETR_2"/>
    <property type="match status" value="1"/>
</dbReference>
<evidence type="ECO:0000256" key="2">
    <source>
        <dbReference type="ARBA" id="ARBA00023125"/>
    </source>
</evidence>